<evidence type="ECO:0000313" key="1">
    <source>
        <dbReference type="EMBL" id="KAG0712881.1"/>
    </source>
</evidence>
<sequence length="117" mass="13246">MRMRWLMWRRLMPVLVRMMGLPLTCSLAVLYQNHNMLSFTDDEEQRVWHFPVSAIQTLEDGQQVIVVPTDNGHYSVPVPILPPGTSKLVVMATDVPDSPGELIYHVYVVSPLEAGES</sequence>
<comment type="caution">
    <text evidence="1">The sequence shown here is derived from an EMBL/GenBank/DDBJ whole genome shotgun (WGS) entry which is preliminary data.</text>
</comment>
<keyword evidence="2" id="KW-1185">Reference proteome</keyword>
<evidence type="ECO:0000313" key="2">
    <source>
        <dbReference type="Proteomes" id="UP000770661"/>
    </source>
</evidence>
<dbReference type="AlphaFoldDB" id="A0A8J4XQX8"/>
<dbReference type="EMBL" id="JACEEZ010022009">
    <property type="protein sequence ID" value="KAG0712881.1"/>
    <property type="molecule type" value="Genomic_DNA"/>
</dbReference>
<protein>
    <submittedName>
        <fullName evidence="1">Uncharacterized protein</fullName>
    </submittedName>
</protein>
<dbReference type="OrthoDB" id="6403916at2759"/>
<dbReference type="Proteomes" id="UP000770661">
    <property type="component" value="Unassembled WGS sequence"/>
</dbReference>
<reference evidence="1" key="1">
    <citation type="submission" date="2020-07" db="EMBL/GenBank/DDBJ databases">
        <title>The High-quality genome of the commercially important snow crab, Chionoecetes opilio.</title>
        <authorList>
            <person name="Jeong J.-H."/>
            <person name="Ryu S."/>
        </authorList>
    </citation>
    <scope>NUCLEOTIDE SEQUENCE</scope>
    <source>
        <strain evidence="1">MADBK_172401_WGS</strain>
        <tissue evidence="1">Digestive gland</tissue>
    </source>
</reference>
<gene>
    <name evidence="1" type="ORF">GWK47_017424</name>
</gene>
<accession>A0A8J4XQX8</accession>
<name>A0A8J4XQX8_CHIOP</name>
<organism evidence="1 2">
    <name type="scientific">Chionoecetes opilio</name>
    <name type="common">Atlantic snow crab</name>
    <name type="synonym">Cancer opilio</name>
    <dbReference type="NCBI Taxonomy" id="41210"/>
    <lineage>
        <taxon>Eukaryota</taxon>
        <taxon>Metazoa</taxon>
        <taxon>Ecdysozoa</taxon>
        <taxon>Arthropoda</taxon>
        <taxon>Crustacea</taxon>
        <taxon>Multicrustacea</taxon>
        <taxon>Malacostraca</taxon>
        <taxon>Eumalacostraca</taxon>
        <taxon>Eucarida</taxon>
        <taxon>Decapoda</taxon>
        <taxon>Pleocyemata</taxon>
        <taxon>Brachyura</taxon>
        <taxon>Eubrachyura</taxon>
        <taxon>Majoidea</taxon>
        <taxon>Majidae</taxon>
        <taxon>Chionoecetes</taxon>
    </lineage>
</organism>
<proteinExistence type="predicted"/>